<organism evidence="1 2">
    <name type="scientific">Candidatus Nitrosocosmicus arcticus</name>
    <dbReference type="NCBI Taxonomy" id="2035267"/>
    <lineage>
        <taxon>Archaea</taxon>
        <taxon>Nitrososphaerota</taxon>
        <taxon>Nitrososphaeria</taxon>
        <taxon>Nitrososphaerales</taxon>
        <taxon>Nitrososphaeraceae</taxon>
        <taxon>Candidatus Nitrosocosmicus</taxon>
    </lineage>
</organism>
<dbReference type="OrthoDB" id="9177at2157"/>
<name>A0A557SWE9_9ARCH</name>
<evidence type="ECO:0000313" key="2">
    <source>
        <dbReference type="Proteomes" id="UP000315289"/>
    </source>
</evidence>
<dbReference type="RefSeq" id="WP_186434113.1">
    <property type="nucleotide sequence ID" value="NZ_ML675581.1"/>
</dbReference>
<protein>
    <submittedName>
        <fullName evidence="1">Uncharacterized protein</fullName>
    </submittedName>
</protein>
<accession>A0A557SWE9</accession>
<keyword evidence="2" id="KW-1185">Reference proteome</keyword>
<proteinExistence type="predicted"/>
<sequence>MRKLIEVINKRNQLNNPKNGNTRIRNNTEGVRFIETFHNGSWRYSRAC</sequence>
<reference evidence="1 2" key="1">
    <citation type="journal article" date="2019" name="Front. Microbiol.">
        <title>Ammonia Oxidation by the Arctic Terrestrial Thaumarchaeote Candidatus Nitrosocosmicus arcticus Is Stimulated by Increasing Temperatures.</title>
        <authorList>
            <person name="Alves R.J.E."/>
            <person name="Kerou M."/>
            <person name="Zappe A."/>
            <person name="Bittner R."/>
            <person name="Abby S.S."/>
            <person name="Schmidt H.A."/>
            <person name="Pfeifer K."/>
            <person name="Schleper C."/>
        </authorList>
    </citation>
    <scope>NUCLEOTIDE SEQUENCE [LARGE SCALE GENOMIC DNA]</scope>
    <source>
        <strain evidence="1 2">Kfb</strain>
    </source>
</reference>
<dbReference type="EMBL" id="VOAH01000005">
    <property type="protein sequence ID" value="TVP40935.1"/>
    <property type="molecule type" value="Genomic_DNA"/>
</dbReference>
<gene>
    <name evidence="1" type="ORF">NARC_50116</name>
</gene>
<dbReference type="AlphaFoldDB" id="A0A557SWE9"/>
<evidence type="ECO:0000313" key="1">
    <source>
        <dbReference type="EMBL" id="TVP40935.1"/>
    </source>
</evidence>
<dbReference type="Proteomes" id="UP000315289">
    <property type="component" value="Unassembled WGS sequence"/>
</dbReference>
<comment type="caution">
    <text evidence="1">The sequence shown here is derived from an EMBL/GenBank/DDBJ whole genome shotgun (WGS) entry which is preliminary data.</text>
</comment>